<name>A0ABX9ID39_9FLAO</name>
<evidence type="ECO:0008006" key="3">
    <source>
        <dbReference type="Google" id="ProtNLM"/>
    </source>
</evidence>
<protein>
    <recommendedName>
        <fullName evidence="3">Insecticide toxin TcdB middle/N-terminal domain-containing protein</fullName>
    </recommendedName>
</protein>
<feature type="non-terminal residue" evidence="1">
    <location>
        <position position="1"/>
    </location>
</feature>
<reference evidence="1 2" key="1">
    <citation type="journal article" date="2010" name="Syst. Appl. Microbiol.">
        <title>Four new species of Chryseobacterium from the rhizosphere of coastal sand dune plants, Chryseobacterium elymi sp. nov., Chryseobacterium hagamense sp. nov., Chryseobacterium lathyri sp. nov. and Chryseobacterium rhizosphaerae sp. nov.</title>
        <authorList>
            <person name="Cho S.H."/>
            <person name="Lee K.S."/>
            <person name="Shin D.S."/>
            <person name="Han J.H."/>
            <person name="Park K.S."/>
            <person name="Lee C.H."/>
            <person name="Park K.H."/>
            <person name="Kim S.B."/>
        </authorList>
    </citation>
    <scope>NUCLEOTIDE SEQUENCE [LARGE SCALE GENOMIC DNA]</scope>
    <source>
        <strain evidence="1 2">KCTC 22548</strain>
    </source>
</reference>
<sequence length="227" mass="25932">NYAKFAKQYFFSVTDMNKDGKSDIVQVFSYNQINTLYANGYRDFGYVVSAKMANGSETDGTPNFTANWLFQSPVYGTPDITDLTLFSPITSPIKSGNNYYNVFLYWKQYLKKIKGPTAVSELARISSITQGGVTTSVKYLEMIPDNTTNASFYKKEKKAFYPYYSLSRVDQLYAVSQLQQEDRKQDFRYRGLTGNLQGKKMIGYHQTAQSSWYADGFENTKIWSGSE</sequence>
<proteinExistence type="predicted"/>
<organism evidence="1 2">
    <name type="scientific">Chryseobacterium rhizosphaerae</name>
    <dbReference type="NCBI Taxonomy" id="395937"/>
    <lineage>
        <taxon>Bacteria</taxon>
        <taxon>Pseudomonadati</taxon>
        <taxon>Bacteroidota</taxon>
        <taxon>Flavobacteriia</taxon>
        <taxon>Flavobacteriales</taxon>
        <taxon>Weeksellaceae</taxon>
        <taxon>Chryseobacterium group</taxon>
        <taxon>Chryseobacterium</taxon>
    </lineage>
</organism>
<dbReference type="RefSeq" id="WP_157969933.1">
    <property type="nucleotide sequence ID" value="NZ_QNUF01000081.1"/>
</dbReference>
<gene>
    <name evidence="1" type="ORF">DRF57_23435</name>
</gene>
<keyword evidence="2" id="KW-1185">Reference proteome</keyword>
<evidence type="ECO:0000313" key="1">
    <source>
        <dbReference type="EMBL" id="REC68123.1"/>
    </source>
</evidence>
<comment type="caution">
    <text evidence="1">The sequence shown here is derived from an EMBL/GenBank/DDBJ whole genome shotgun (WGS) entry which is preliminary data.</text>
</comment>
<dbReference type="EMBL" id="QNUF01000081">
    <property type="protein sequence ID" value="REC68123.1"/>
    <property type="molecule type" value="Genomic_DNA"/>
</dbReference>
<accession>A0ABX9ID39</accession>
<evidence type="ECO:0000313" key="2">
    <source>
        <dbReference type="Proteomes" id="UP000256491"/>
    </source>
</evidence>
<dbReference type="Proteomes" id="UP000256491">
    <property type="component" value="Unassembled WGS sequence"/>
</dbReference>
<feature type="non-terminal residue" evidence="1">
    <location>
        <position position="227"/>
    </location>
</feature>